<comment type="caution">
    <text evidence="2">The sequence shown here is derived from an EMBL/GenBank/DDBJ whole genome shotgun (WGS) entry which is preliminary data.</text>
</comment>
<keyword evidence="3" id="KW-1185">Reference proteome</keyword>
<keyword evidence="1" id="KW-0812">Transmembrane</keyword>
<keyword evidence="1" id="KW-0472">Membrane</keyword>
<dbReference type="EMBL" id="BAAAGF010000006">
    <property type="protein sequence ID" value="GAA0750237.1"/>
    <property type="molecule type" value="Genomic_DNA"/>
</dbReference>
<organism evidence="2 3">
    <name type="scientific">Gaetbulibacter jejuensis</name>
    <dbReference type="NCBI Taxonomy" id="584607"/>
    <lineage>
        <taxon>Bacteria</taxon>
        <taxon>Pseudomonadati</taxon>
        <taxon>Bacteroidota</taxon>
        <taxon>Flavobacteriia</taxon>
        <taxon>Flavobacteriales</taxon>
        <taxon>Flavobacteriaceae</taxon>
        <taxon>Gaetbulibacter</taxon>
    </lineage>
</organism>
<accession>A0ABN1JZM3</accession>
<sequence>MTIYNTVVSLLFLNTSRLIFYIIMKCITLTIKTLFVVNTCAVSIIYGQDIKQENKTDVK</sequence>
<evidence type="ECO:0000313" key="3">
    <source>
        <dbReference type="Proteomes" id="UP001500736"/>
    </source>
</evidence>
<dbReference type="Proteomes" id="UP001500736">
    <property type="component" value="Unassembled WGS sequence"/>
</dbReference>
<protein>
    <submittedName>
        <fullName evidence="2">Uncharacterized protein</fullName>
    </submittedName>
</protein>
<keyword evidence="1" id="KW-1133">Transmembrane helix</keyword>
<evidence type="ECO:0000256" key="1">
    <source>
        <dbReference type="SAM" id="Phobius"/>
    </source>
</evidence>
<evidence type="ECO:0000313" key="2">
    <source>
        <dbReference type="EMBL" id="GAA0750237.1"/>
    </source>
</evidence>
<name>A0ABN1JZM3_9FLAO</name>
<reference evidence="2 3" key="1">
    <citation type="journal article" date="2019" name="Int. J. Syst. Evol. Microbiol.">
        <title>The Global Catalogue of Microorganisms (GCM) 10K type strain sequencing project: providing services to taxonomists for standard genome sequencing and annotation.</title>
        <authorList>
            <consortium name="The Broad Institute Genomics Platform"/>
            <consortium name="The Broad Institute Genome Sequencing Center for Infectious Disease"/>
            <person name="Wu L."/>
            <person name="Ma J."/>
        </authorList>
    </citation>
    <scope>NUCLEOTIDE SEQUENCE [LARGE SCALE GENOMIC DNA]</scope>
    <source>
        <strain evidence="2 3">JCM 15976</strain>
    </source>
</reference>
<feature type="transmembrane region" description="Helical" evidence="1">
    <location>
        <begin position="18"/>
        <end position="46"/>
    </location>
</feature>
<proteinExistence type="predicted"/>
<gene>
    <name evidence="2" type="ORF">GCM10009431_30600</name>
</gene>